<evidence type="ECO:0000313" key="2">
    <source>
        <dbReference type="Proteomes" id="UP000468638"/>
    </source>
</evidence>
<dbReference type="OrthoDB" id="3515at289201"/>
<dbReference type="RefSeq" id="WP_160847128.1">
    <property type="nucleotide sequence ID" value="NZ_WMEQ01000016.1"/>
</dbReference>
<dbReference type="Proteomes" id="UP000468638">
    <property type="component" value="Unassembled WGS sequence"/>
</dbReference>
<reference evidence="1 2" key="1">
    <citation type="submission" date="2019-11" db="EMBL/GenBank/DDBJ databases">
        <title>Genome sequences of 17 halophilic strains isolated from different environments.</title>
        <authorList>
            <person name="Furrow R.E."/>
        </authorList>
    </citation>
    <scope>NUCLEOTIDE SEQUENCE [LARGE SCALE GENOMIC DNA]</scope>
    <source>
        <strain evidence="1 2">22514_16_FS</strain>
    </source>
</reference>
<dbReference type="AlphaFoldDB" id="A0A6I5A4T9"/>
<comment type="caution">
    <text evidence="1">The sequence shown here is derived from an EMBL/GenBank/DDBJ whole genome shotgun (WGS) entry which is preliminary data.</text>
</comment>
<protein>
    <submittedName>
        <fullName evidence="1">Uncharacterized protein</fullName>
    </submittedName>
</protein>
<gene>
    <name evidence="1" type="ORF">GLW05_17210</name>
</gene>
<organism evidence="1 2">
    <name type="scientific">Pontibacillus yanchengensis</name>
    <dbReference type="NCBI Taxonomy" id="462910"/>
    <lineage>
        <taxon>Bacteria</taxon>
        <taxon>Bacillati</taxon>
        <taxon>Bacillota</taxon>
        <taxon>Bacilli</taxon>
        <taxon>Bacillales</taxon>
        <taxon>Bacillaceae</taxon>
        <taxon>Pontibacillus</taxon>
    </lineage>
</organism>
<evidence type="ECO:0000313" key="1">
    <source>
        <dbReference type="EMBL" id="MYL35319.1"/>
    </source>
</evidence>
<name>A0A6I5A4T9_9BACI</name>
<accession>A0A6I5A4T9</accession>
<dbReference type="EMBL" id="WMEQ01000016">
    <property type="protein sequence ID" value="MYL35319.1"/>
    <property type="molecule type" value="Genomic_DNA"/>
</dbReference>
<sequence length="46" mass="5505">MENQSMMEEYNTADLSDEMLHEIKALENEFRNESDEQIILIAYTHK</sequence>
<proteinExistence type="predicted"/>